<accession>A0A2M9BTI2</accession>
<evidence type="ECO:0000256" key="1">
    <source>
        <dbReference type="SAM" id="Phobius"/>
    </source>
</evidence>
<keyword evidence="1" id="KW-1133">Transmembrane helix</keyword>
<organism evidence="2 3">
    <name type="scientific">Hymenobacter chitinivorans DSM 11115</name>
    <dbReference type="NCBI Taxonomy" id="1121954"/>
    <lineage>
        <taxon>Bacteria</taxon>
        <taxon>Pseudomonadati</taxon>
        <taxon>Bacteroidota</taxon>
        <taxon>Cytophagia</taxon>
        <taxon>Cytophagales</taxon>
        <taxon>Hymenobacteraceae</taxon>
        <taxon>Hymenobacter</taxon>
    </lineage>
</organism>
<proteinExistence type="predicted"/>
<evidence type="ECO:0000313" key="3">
    <source>
        <dbReference type="Proteomes" id="UP000228535"/>
    </source>
</evidence>
<keyword evidence="1" id="KW-0812">Transmembrane</keyword>
<sequence>MRLASDSQTTTFYSALFYATLLGLAFLSVYSIPLIEFLAD</sequence>
<comment type="caution">
    <text evidence="2">The sequence shown here is derived from an EMBL/GenBank/DDBJ whole genome shotgun (WGS) entry which is preliminary data.</text>
</comment>
<dbReference type="Proteomes" id="UP000228535">
    <property type="component" value="Unassembled WGS sequence"/>
</dbReference>
<dbReference type="RefSeq" id="WP_262496876.1">
    <property type="nucleotide sequence ID" value="NZ_PGFA01000001.1"/>
</dbReference>
<protein>
    <submittedName>
        <fullName evidence="2">Uncharacterized protein</fullName>
    </submittedName>
</protein>
<feature type="transmembrane region" description="Helical" evidence="1">
    <location>
        <begin position="12"/>
        <end position="35"/>
    </location>
</feature>
<dbReference type="EMBL" id="PGFA01000001">
    <property type="protein sequence ID" value="PJJ61268.1"/>
    <property type="molecule type" value="Genomic_DNA"/>
</dbReference>
<dbReference type="AlphaFoldDB" id="A0A2M9BTI2"/>
<gene>
    <name evidence="2" type="ORF">CLV45_2706</name>
</gene>
<keyword evidence="3" id="KW-1185">Reference proteome</keyword>
<reference evidence="2 3" key="1">
    <citation type="submission" date="2017-11" db="EMBL/GenBank/DDBJ databases">
        <title>Genomic Encyclopedia of Archaeal and Bacterial Type Strains, Phase II (KMG-II): From Individual Species to Whole Genera.</title>
        <authorList>
            <person name="Goeker M."/>
        </authorList>
    </citation>
    <scope>NUCLEOTIDE SEQUENCE [LARGE SCALE GENOMIC DNA]</scope>
    <source>
        <strain evidence="2 3">DSM 11115</strain>
    </source>
</reference>
<evidence type="ECO:0000313" key="2">
    <source>
        <dbReference type="EMBL" id="PJJ61268.1"/>
    </source>
</evidence>
<name>A0A2M9BTI2_9BACT</name>
<keyword evidence="1" id="KW-0472">Membrane</keyword>